<keyword evidence="1" id="KW-1133">Transmembrane helix</keyword>
<dbReference type="EMBL" id="JABEPP010000001">
    <property type="protein sequence ID" value="NNM71045.1"/>
    <property type="molecule type" value="Genomic_DNA"/>
</dbReference>
<reference evidence="2 3" key="1">
    <citation type="submission" date="2020-04" db="EMBL/GenBank/DDBJ databases">
        <title>Enterovirga sp. isolate from soil.</title>
        <authorList>
            <person name="Chea S."/>
            <person name="Kim D.-U."/>
        </authorList>
    </citation>
    <scope>NUCLEOTIDE SEQUENCE [LARGE SCALE GENOMIC DNA]</scope>
    <source>
        <strain evidence="2 3">DB1703</strain>
    </source>
</reference>
<feature type="transmembrane region" description="Helical" evidence="1">
    <location>
        <begin position="41"/>
        <end position="72"/>
    </location>
</feature>
<organism evidence="2 3">
    <name type="scientific">Enterovirga aerilata</name>
    <dbReference type="NCBI Taxonomy" id="2730920"/>
    <lineage>
        <taxon>Bacteria</taxon>
        <taxon>Pseudomonadati</taxon>
        <taxon>Pseudomonadota</taxon>
        <taxon>Alphaproteobacteria</taxon>
        <taxon>Hyphomicrobiales</taxon>
        <taxon>Methylobacteriaceae</taxon>
        <taxon>Enterovirga</taxon>
    </lineage>
</organism>
<keyword evidence="1" id="KW-0472">Membrane</keyword>
<evidence type="ECO:0000256" key="1">
    <source>
        <dbReference type="SAM" id="Phobius"/>
    </source>
</evidence>
<name>A0A849I3V3_9HYPH</name>
<dbReference type="Proteomes" id="UP000564885">
    <property type="component" value="Unassembled WGS sequence"/>
</dbReference>
<accession>A0A849I3V3</accession>
<dbReference type="RefSeq" id="WP_171216551.1">
    <property type="nucleotide sequence ID" value="NZ_JABEPP010000001.1"/>
</dbReference>
<protein>
    <recommendedName>
        <fullName evidence="4">DUF2628 domain-containing protein</fullName>
    </recommendedName>
</protein>
<feature type="transmembrane region" description="Helical" evidence="1">
    <location>
        <begin position="17"/>
        <end position="35"/>
    </location>
</feature>
<gene>
    <name evidence="2" type="ORF">HJG44_01365</name>
</gene>
<evidence type="ECO:0008006" key="4">
    <source>
        <dbReference type="Google" id="ProtNLM"/>
    </source>
</evidence>
<evidence type="ECO:0000313" key="2">
    <source>
        <dbReference type="EMBL" id="NNM71045.1"/>
    </source>
</evidence>
<proteinExistence type="predicted"/>
<dbReference type="AlphaFoldDB" id="A0A849I3V3"/>
<evidence type="ECO:0000313" key="3">
    <source>
        <dbReference type="Proteomes" id="UP000564885"/>
    </source>
</evidence>
<sequence length="105" mass="11555">MATAVRLRHPQSGIVKTGYYGFSWTSFFFGGFPALMRGDVWVGLAILAGSLVASAFSAGLLWFVVGLVWAFIYNRRYTLGLLEQGYVFDDDPRRVADAKRALGVA</sequence>
<comment type="caution">
    <text evidence="2">The sequence shown here is derived from an EMBL/GenBank/DDBJ whole genome shotgun (WGS) entry which is preliminary data.</text>
</comment>
<keyword evidence="1" id="KW-0812">Transmembrane</keyword>
<keyword evidence="3" id="KW-1185">Reference proteome</keyword>